<keyword evidence="6" id="KW-1185">Reference proteome</keyword>
<accession>A0ABU9XCZ8</accession>
<reference evidence="5 6" key="1">
    <citation type="submission" date="2024-05" db="EMBL/GenBank/DDBJ databases">
        <authorList>
            <person name="Haq I."/>
            <person name="Ullah Z."/>
            <person name="Ahmad R."/>
            <person name="Li M."/>
            <person name="Tong Y."/>
        </authorList>
    </citation>
    <scope>NUCLEOTIDE SEQUENCE [LARGE SCALE GENOMIC DNA]</scope>
    <source>
        <strain evidence="5 6">16A2E</strain>
    </source>
</reference>
<dbReference type="Gene3D" id="3.40.50.1000">
    <property type="entry name" value="HAD superfamily/HAD-like"/>
    <property type="match status" value="1"/>
</dbReference>
<dbReference type="NCBIfam" id="TIGR01509">
    <property type="entry name" value="HAD-SF-IA-v3"/>
    <property type="match status" value="1"/>
</dbReference>
<keyword evidence="4" id="KW-0460">Magnesium</keyword>
<evidence type="ECO:0000256" key="1">
    <source>
        <dbReference type="ARBA" id="ARBA00001946"/>
    </source>
</evidence>
<evidence type="ECO:0000313" key="5">
    <source>
        <dbReference type="EMBL" id="MEN2766108.1"/>
    </source>
</evidence>
<dbReference type="NCBIfam" id="TIGR01549">
    <property type="entry name" value="HAD-SF-IA-v1"/>
    <property type="match status" value="1"/>
</dbReference>
<dbReference type="Pfam" id="PF00702">
    <property type="entry name" value="Hydrolase"/>
    <property type="match status" value="1"/>
</dbReference>
<evidence type="ECO:0000256" key="4">
    <source>
        <dbReference type="ARBA" id="ARBA00022842"/>
    </source>
</evidence>
<dbReference type="InterPro" id="IPR006439">
    <property type="entry name" value="HAD-SF_hydro_IA"/>
</dbReference>
<dbReference type="EMBL" id="JBDIML010000001">
    <property type="protein sequence ID" value="MEN2766108.1"/>
    <property type="molecule type" value="Genomic_DNA"/>
</dbReference>
<protein>
    <submittedName>
        <fullName evidence="5">HAD family hydrolase</fullName>
        <ecNumber evidence="5">3.1.3.-</ecNumber>
    </submittedName>
</protein>
<comment type="cofactor">
    <cofactor evidence="1">
        <name>Mg(2+)</name>
        <dbReference type="ChEBI" id="CHEBI:18420"/>
    </cofactor>
</comment>
<evidence type="ECO:0000313" key="6">
    <source>
        <dbReference type="Proteomes" id="UP001444625"/>
    </source>
</evidence>
<dbReference type="InterPro" id="IPR051400">
    <property type="entry name" value="HAD-like_hydrolase"/>
</dbReference>
<dbReference type="GO" id="GO:0016787">
    <property type="term" value="F:hydrolase activity"/>
    <property type="evidence" value="ECO:0007669"/>
    <property type="project" value="UniProtKB-KW"/>
</dbReference>
<dbReference type="EC" id="3.1.3.-" evidence="5"/>
<evidence type="ECO:0000256" key="2">
    <source>
        <dbReference type="ARBA" id="ARBA00022723"/>
    </source>
</evidence>
<dbReference type="InterPro" id="IPR023214">
    <property type="entry name" value="HAD_sf"/>
</dbReference>
<dbReference type="PANTHER" id="PTHR46470:SF2">
    <property type="entry name" value="GLYCERALDEHYDE 3-PHOSPHATE PHOSPHATASE"/>
    <property type="match status" value="1"/>
</dbReference>
<comment type="caution">
    <text evidence="5">The sequence shown here is derived from an EMBL/GenBank/DDBJ whole genome shotgun (WGS) entry which is preliminary data.</text>
</comment>
<dbReference type="SFLD" id="SFLDS00003">
    <property type="entry name" value="Haloacid_Dehalogenase"/>
    <property type="match status" value="1"/>
</dbReference>
<name>A0ABU9XCZ8_9BACI</name>
<gene>
    <name evidence="5" type="ORF">ABC228_02835</name>
</gene>
<dbReference type="SUPFAM" id="SSF56784">
    <property type="entry name" value="HAD-like"/>
    <property type="match status" value="1"/>
</dbReference>
<dbReference type="RefSeq" id="WP_345823566.1">
    <property type="nucleotide sequence ID" value="NZ_JBDIML010000001.1"/>
</dbReference>
<keyword evidence="2" id="KW-0479">Metal-binding</keyword>
<dbReference type="Proteomes" id="UP001444625">
    <property type="component" value="Unassembled WGS sequence"/>
</dbReference>
<evidence type="ECO:0000256" key="3">
    <source>
        <dbReference type="ARBA" id="ARBA00022801"/>
    </source>
</evidence>
<organism evidence="5 6">
    <name type="scientific">Ornithinibacillus xuwenensis</name>
    <dbReference type="NCBI Taxonomy" id="3144668"/>
    <lineage>
        <taxon>Bacteria</taxon>
        <taxon>Bacillati</taxon>
        <taxon>Bacillota</taxon>
        <taxon>Bacilli</taxon>
        <taxon>Bacillales</taxon>
        <taxon>Bacillaceae</taxon>
        <taxon>Ornithinibacillus</taxon>
    </lineage>
</organism>
<dbReference type="Gene3D" id="1.10.150.520">
    <property type="match status" value="1"/>
</dbReference>
<dbReference type="SFLD" id="SFLDG01129">
    <property type="entry name" value="C1.5:_HAD__Beta-PGM__Phosphata"/>
    <property type="match status" value="1"/>
</dbReference>
<dbReference type="PANTHER" id="PTHR46470">
    <property type="entry name" value="N-ACYLNEURAMINATE-9-PHOSPHATASE"/>
    <property type="match status" value="1"/>
</dbReference>
<sequence length="226" mass="26184">MIEAVFFDLYETLITEWENNQKKATYSIQELGLEEAVYKREWALRRNKRMDGTYPDHQSVLIDIMASQRLEVDQKTIEAIHQNRVRAKLVPFQNIDIAIIDMLMTLRRLRIRIGLISNCAPEEVEGWNTSMLAELFDDVVFSYEMRLSKPNPEIYEKACKNLNVSATNSIFIGDGGFNELEGATNSGMKAYHATWFLPKHLHDNITGYSKLYHPAQILEVVKQRNI</sequence>
<proteinExistence type="predicted"/>
<keyword evidence="3 5" id="KW-0378">Hydrolase</keyword>
<dbReference type="InterPro" id="IPR036412">
    <property type="entry name" value="HAD-like_sf"/>
</dbReference>